<keyword evidence="2" id="KW-0436">Ligase</keyword>
<dbReference type="InterPro" id="IPR000873">
    <property type="entry name" value="AMP-dep_synth/lig_dom"/>
</dbReference>
<evidence type="ECO:0000256" key="5">
    <source>
        <dbReference type="ARBA" id="ARBA00022840"/>
    </source>
</evidence>
<dbReference type="GO" id="GO:0044539">
    <property type="term" value="P:long-chain fatty acid import into cell"/>
    <property type="evidence" value="ECO:0007669"/>
    <property type="project" value="TreeGrafter"/>
</dbReference>
<dbReference type="InterPro" id="IPR042099">
    <property type="entry name" value="ANL_N_sf"/>
</dbReference>
<reference evidence="11" key="1">
    <citation type="submission" date="2013-04" db="EMBL/GenBank/DDBJ databases">
        <authorList>
            <person name="Qu J."/>
            <person name="Murali S.C."/>
            <person name="Bandaranaike D."/>
            <person name="Bellair M."/>
            <person name="Blankenburg K."/>
            <person name="Chao H."/>
            <person name="Dinh H."/>
            <person name="Doddapaneni H."/>
            <person name="Downs B."/>
            <person name="Dugan-Rocha S."/>
            <person name="Elkadiri S."/>
            <person name="Gnanaolivu R.D."/>
            <person name="Hernandez B."/>
            <person name="Javaid M."/>
            <person name="Jayaseelan J.C."/>
            <person name="Lee S."/>
            <person name="Li M."/>
            <person name="Ming W."/>
            <person name="Munidasa M."/>
            <person name="Muniz J."/>
            <person name="Nguyen L."/>
            <person name="Ongeri F."/>
            <person name="Osuji N."/>
            <person name="Pu L.-L."/>
            <person name="Puazo M."/>
            <person name="Qu C."/>
            <person name="Quiroz J."/>
            <person name="Raj R."/>
            <person name="Weissenberger G."/>
            <person name="Xin Y."/>
            <person name="Zou X."/>
            <person name="Han Y."/>
            <person name="Richards S."/>
            <person name="Worley K."/>
            <person name="Muzny D."/>
            <person name="Gibbs R."/>
        </authorList>
    </citation>
    <scope>NUCLEOTIDE SEQUENCE</scope>
    <source>
        <strain evidence="11">Sampled in the wild</strain>
    </source>
</reference>
<evidence type="ECO:0000256" key="6">
    <source>
        <dbReference type="ARBA" id="ARBA00026121"/>
    </source>
</evidence>
<sequence length="632" mass="70921">MISLASFCAVAAILWYFFGWPSVVQLVIVAAVAYILTGKRYRFIYVVIRTAPRDLRALSRLIKLRWRMYKYRKNNLSVADMLGHYASKYPNRVAFIFEDKEWTFSQVEAYSNQVAAALKEKENLKPGDTVSLFMENRPEYVCIWLGLSKIGVITALINHNLRRQPLSHSVNIAASKVLIYGSELEEAVEEMRDSLEPNMKLYCWTGKTESMEPNANTEKSTRKIIHLDPLVSSASSANPSTEEAFKGGFDDCLMYIYTSGTTGLPKAAVITNSRYFFFCTAIFELVGLKGTDRLYTCLPLYHTAGGIGGIGQVLVNGCSMVLRRKFSASSYFKEAKKYNCTVGQYIGEMCRYMLSTPPHPDDSTHSVRTVYGNGLRPQIWSQFVERFNISHVGEFYGATEGNANIANIDDKVGAIGFISRTAPFVYPISIVRADPATGDPIRNDKGLCTVCGPGKYYLNFTLLIIDVFKKGDAAFISGDILVMDEFGYLFFKDRTGDTFRWKGENVSTSEVEAVISNVIGYRDAVAYGVEIRGQEGRAGMVAILDKDKTLDLVAMYEAIQKSLPSYARPIFIRVLTELDMTGTYKLKKVDLQKEGFDPMTIKDNLYYQAASGKYEPINPDVYDQIQNGKIRL</sequence>
<dbReference type="PANTHER" id="PTHR43107">
    <property type="entry name" value="LONG-CHAIN FATTY ACID TRANSPORT PROTEIN"/>
    <property type="match status" value="1"/>
</dbReference>
<evidence type="ECO:0000256" key="3">
    <source>
        <dbReference type="ARBA" id="ARBA00022741"/>
    </source>
</evidence>
<dbReference type="FunFam" id="3.30.300.30:FF:000002">
    <property type="entry name" value="Long-chain fatty acid transport protein 1"/>
    <property type="match status" value="1"/>
</dbReference>
<organism evidence="11 12">
    <name type="scientific">Ladona fulva</name>
    <name type="common">Scarce chaser dragonfly</name>
    <name type="synonym">Libellula fulva</name>
    <dbReference type="NCBI Taxonomy" id="123851"/>
    <lineage>
        <taxon>Eukaryota</taxon>
        <taxon>Metazoa</taxon>
        <taxon>Ecdysozoa</taxon>
        <taxon>Arthropoda</taxon>
        <taxon>Hexapoda</taxon>
        <taxon>Insecta</taxon>
        <taxon>Pterygota</taxon>
        <taxon>Palaeoptera</taxon>
        <taxon>Odonata</taxon>
        <taxon>Epiprocta</taxon>
        <taxon>Anisoptera</taxon>
        <taxon>Libelluloidea</taxon>
        <taxon>Libellulidae</taxon>
        <taxon>Ladona</taxon>
    </lineage>
</organism>
<evidence type="ECO:0000256" key="7">
    <source>
        <dbReference type="ARBA" id="ARBA00036527"/>
    </source>
</evidence>
<dbReference type="GO" id="GO:0005324">
    <property type="term" value="F:long-chain fatty acid transmembrane transporter activity"/>
    <property type="evidence" value="ECO:0007669"/>
    <property type="project" value="TreeGrafter"/>
</dbReference>
<evidence type="ECO:0000313" key="11">
    <source>
        <dbReference type="EMBL" id="KAG8230143.1"/>
    </source>
</evidence>
<dbReference type="EMBL" id="KZ308468">
    <property type="protein sequence ID" value="KAG8230143.1"/>
    <property type="molecule type" value="Genomic_DNA"/>
</dbReference>
<evidence type="ECO:0000256" key="4">
    <source>
        <dbReference type="ARBA" id="ARBA00022832"/>
    </source>
</evidence>
<dbReference type="GO" id="GO:0005789">
    <property type="term" value="C:endoplasmic reticulum membrane"/>
    <property type="evidence" value="ECO:0007669"/>
    <property type="project" value="TreeGrafter"/>
</dbReference>
<evidence type="ECO:0000259" key="10">
    <source>
        <dbReference type="Pfam" id="PF00501"/>
    </source>
</evidence>
<evidence type="ECO:0000313" key="12">
    <source>
        <dbReference type="Proteomes" id="UP000792457"/>
    </source>
</evidence>
<dbReference type="Proteomes" id="UP000792457">
    <property type="component" value="Unassembled WGS sequence"/>
</dbReference>
<evidence type="ECO:0000256" key="9">
    <source>
        <dbReference type="ARBA" id="ARBA00048666"/>
    </source>
</evidence>
<dbReference type="Gene3D" id="3.40.50.12780">
    <property type="entry name" value="N-terminal domain of ligase-like"/>
    <property type="match status" value="1"/>
</dbReference>
<keyword evidence="4" id="KW-0276">Fatty acid metabolism</keyword>
<dbReference type="PANTHER" id="PTHR43107:SF15">
    <property type="entry name" value="FATTY ACID TRANSPORT PROTEIN 3, ISOFORM A"/>
    <property type="match status" value="1"/>
</dbReference>
<proteinExistence type="inferred from homology"/>
<keyword evidence="3" id="KW-0547">Nucleotide-binding</keyword>
<dbReference type="EC" id="6.2.1.3" evidence="6"/>
<keyword evidence="5" id="KW-0067">ATP-binding</keyword>
<comment type="catalytic activity">
    <reaction evidence="9">
        <text>tetracosanoate + ATP + CoA = tetracosanoyl-CoA + AMP + diphosphate</text>
        <dbReference type="Rhea" id="RHEA:33639"/>
        <dbReference type="ChEBI" id="CHEBI:30616"/>
        <dbReference type="ChEBI" id="CHEBI:31014"/>
        <dbReference type="ChEBI" id="CHEBI:33019"/>
        <dbReference type="ChEBI" id="CHEBI:57287"/>
        <dbReference type="ChEBI" id="CHEBI:65052"/>
        <dbReference type="ChEBI" id="CHEBI:456215"/>
    </reaction>
    <physiologicalReaction direction="left-to-right" evidence="9">
        <dbReference type="Rhea" id="RHEA:33640"/>
    </physiologicalReaction>
</comment>
<name>A0A8K0KCZ7_LADFU</name>
<keyword evidence="4" id="KW-0443">Lipid metabolism</keyword>
<dbReference type="Pfam" id="PF00501">
    <property type="entry name" value="AMP-binding"/>
    <property type="match status" value="1"/>
</dbReference>
<comment type="catalytic activity">
    <reaction evidence="7">
        <text>a very long-chain fatty acid + ATP + CoA = a very long-chain fatty acyl-CoA + AMP + diphosphate</text>
        <dbReference type="Rhea" id="RHEA:54536"/>
        <dbReference type="ChEBI" id="CHEBI:30616"/>
        <dbReference type="ChEBI" id="CHEBI:33019"/>
        <dbReference type="ChEBI" id="CHEBI:57287"/>
        <dbReference type="ChEBI" id="CHEBI:58950"/>
        <dbReference type="ChEBI" id="CHEBI:138261"/>
        <dbReference type="ChEBI" id="CHEBI:456215"/>
    </reaction>
    <physiologicalReaction direction="left-to-right" evidence="7">
        <dbReference type="Rhea" id="RHEA:54537"/>
    </physiologicalReaction>
</comment>
<reference evidence="11" key="2">
    <citation type="submission" date="2017-10" db="EMBL/GenBank/DDBJ databases">
        <title>Ladona fulva Genome sequencing and assembly.</title>
        <authorList>
            <person name="Murali S."/>
            <person name="Richards S."/>
            <person name="Bandaranaike D."/>
            <person name="Bellair M."/>
            <person name="Blankenburg K."/>
            <person name="Chao H."/>
            <person name="Dinh H."/>
            <person name="Doddapaneni H."/>
            <person name="Dugan-Rocha S."/>
            <person name="Elkadiri S."/>
            <person name="Gnanaolivu R."/>
            <person name="Hernandez B."/>
            <person name="Skinner E."/>
            <person name="Javaid M."/>
            <person name="Lee S."/>
            <person name="Li M."/>
            <person name="Ming W."/>
            <person name="Munidasa M."/>
            <person name="Muniz J."/>
            <person name="Nguyen L."/>
            <person name="Hughes D."/>
            <person name="Osuji N."/>
            <person name="Pu L.-L."/>
            <person name="Puazo M."/>
            <person name="Qu C."/>
            <person name="Quiroz J."/>
            <person name="Raj R."/>
            <person name="Weissenberger G."/>
            <person name="Xin Y."/>
            <person name="Zou X."/>
            <person name="Han Y."/>
            <person name="Worley K."/>
            <person name="Muzny D."/>
            <person name="Gibbs R."/>
        </authorList>
    </citation>
    <scope>NUCLEOTIDE SEQUENCE</scope>
    <source>
        <strain evidence="11">Sampled in the wild</strain>
    </source>
</reference>
<dbReference type="GO" id="GO:0004467">
    <property type="term" value="F:long-chain fatty acid-CoA ligase activity"/>
    <property type="evidence" value="ECO:0007669"/>
    <property type="project" value="UniProtKB-EC"/>
</dbReference>
<gene>
    <name evidence="11" type="ORF">J437_LFUL010394</name>
</gene>
<keyword evidence="12" id="KW-1185">Reference proteome</keyword>
<dbReference type="PROSITE" id="PS00455">
    <property type="entry name" value="AMP_BINDING"/>
    <property type="match status" value="1"/>
</dbReference>
<dbReference type="OrthoDB" id="288590at2759"/>
<feature type="domain" description="AMP-dependent synthetase/ligase" evidence="10">
    <location>
        <begin position="85"/>
        <end position="444"/>
    </location>
</feature>
<dbReference type="AlphaFoldDB" id="A0A8K0KCZ7"/>
<comment type="similarity">
    <text evidence="1">Belongs to the ATP-dependent AMP-binding enzyme family.</text>
</comment>
<comment type="caution">
    <text evidence="11">The sequence shown here is derived from an EMBL/GenBank/DDBJ whole genome shotgun (WGS) entry which is preliminary data.</text>
</comment>
<protein>
    <recommendedName>
        <fullName evidence="6">long-chain-fatty-acid--CoA ligase</fullName>
        <ecNumber evidence="6">6.2.1.3</ecNumber>
    </recommendedName>
    <alternativeName>
        <fullName evidence="8">Long-chain-fatty-acid--CoA ligase</fullName>
    </alternativeName>
</protein>
<dbReference type="GO" id="GO:0005524">
    <property type="term" value="F:ATP binding"/>
    <property type="evidence" value="ECO:0007669"/>
    <property type="project" value="UniProtKB-KW"/>
</dbReference>
<evidence type="ECO:0000256" key="2">
    <source>
        <dbReference type="ARBA" id="ARBA00022598"/>
    </source>
</evidence>
<evidence type="ECO:0000256" key="1">
    <source>
        <dbReference type="ARBA" id="ARBA00006432"/>
    </source>
</evidence>
<dbReference type="InterPro" id="IPR045851">
    <property type="entry name" value="AMP-bd_C_sf"/>
</dbReference>
<accession>A0A8K0KCZ7</accession>
<evidence type="ECO:0000256" key="8">
    <source>
        <dbReference type="ARBA" id="ARBA00041297"/>
    </source>
</evidence>
<dbReference type="GO" id="GO:0005886">
    <property type="term" value="C:plasma membrane"/>
    <property type="evidence" value="ECO:0007669"/>
    <property type="project" value="TreeGrafter"/>
</dbReference>
<dbReference type="Gene3D" id="3.30.300.30">
    <property type="match status" value="1"/>
</dbReference>
<dbReference type="SUPFAM" id="SSF56801">
    <property type="entry name" value="Acetyl-CoA synthetase-like"/>
    <property type="match status" value="1"/>
</dbReference>
<dbReference type="InterPro" id="IPR020845">
    <property type="entry name" value="AMP-binding_CS"/>
</dbReference>